<keyword evidence="3" id="KW-1185">Reference proteome</keyword>
<name>A0A2T0S6N7_9BACT</name>
<proteinExistence type="predicted"/>
<dbReference type="EMBL" id="PVTE01000027">
    <property type="protein sequence ID" value="PRY29089.1"/>
    <property type="molecule type" value="Genomic_DNA"/>
</dbReference>
<evidence type="ECO:0000313" key="3">
    <source>
        <dbReference type="Proteomes" id="UP000238375"/>
    </source>
</evidence>
<reference evidence="2 3" key="1">
    <citation type="submission" date="2018-03" db="EMBL/GenBank/DDBJ databases">
        <title>Genomic Encyclopedia of Archaeal and Bacterial Type Strains, Phase II (KMG-II): from individual species to whole genera.</title>
        <authorList>
            <person name="Goeker M."/>
        </authorList>
    </citation>
    <scope>NUCLEOTIDE SEQUENCE [LARGE SCALE GENOMIC DNA]</scope>
    <source>
        <strain evidence="2 3">DSM 28354</strain>
    </source>
</reference>
<evidence type="ECO:0000256" key="1">
    <source>
        <dbReference type="SAM" id="MobiDB-lite"/>
    </source>
</evidence>
<evidence type="ECO:0000313" key="2">
    <source>
        <dbReference type="EMBL" id="PRY29089.1"/>
    </source>
</evidence>
<dbReference type="AlphaFoldDB" id="A0A2T0S6N7"/>
<accession>A0A2T0S6N7</accession>
<feature type="region of interest" description="Disordered" evidence="1">
    <location>
        <begin position="1"/>
        <end position="36"/>
    </location>
</feature>
<comment type="caution">
    <text evidence="2">The sequence shown here is derived from an EMBL/GenBank/DDBJ whole genome shotgun (WGS) entry which is preliminary data.</text>
</comment>
<gene>
    <name evidence="2" type="ORF">CLV58_12728</name>
</gene>
<organism evidence="2 3">
    <name type="scientific">Spirosoma oryzae</name>
    <dbReference type="NCBI Taxonomy" id="1469603"/>
    <lineage>
        <taxon>Bacteria</taxon>
        <taxon>Pseudomonadati</taxon>
        <taxon>Bacteroidota</taxon>
        <taxon>Cytophagia</taxon>
        <taxon>Cytophagales</taxon>
        <taxon>Cytophagaceae</taxon>
        <taxon>Spirosoma</taxon>
    </lineage>
</organism>
<sequence>MKLETICLGRQGARPEGERGNPTATEFAGERTQKNA</sequence>
<protein>
    <submittedName>
        <fullName evidence="2">Uncharacterized protein</fullName>
    </submittedName>
</protein>
<dbReference type="Proteomes" id="UP000238375">
    <property type="component" value="Unassembled WGS sequence"/>
</dbReference>